<dbReference type="AlphaFoldDB" id="A0A261FDQ6"/>
<organism evidence="2 3">
    <name type="scientific">Bifidobacterium tissieri</name>
    <dbReference type="NCBI Taxonomy" id="1630162"/>
    <lineage>
        <taxon>Bacteria</taxon>
        <taxon>Bacillati</taxon>
        <taxon>Actinomycetota</taxon>
        <taxon>Actinomycetes</taxon>
        <taxon>Bifidobacteriales</taxon>
        <taxon>Bifidobacteriaceae</taxon>
        <taxon>Bifidobacterium</taxon>
    </lineage>
</organism>
<evidence type="ECO:0000313" key="2">
    <source>
        <dbReference type="EMBL" id="OZG56996.1"/>
    </source>
</evidence>
<protein>
    <submittedName>
        <fullName evidence="2">Uncharacterized protein</fullName>
    </submittedName>
</protein>
<proteinExistence type="predicted"/>
<accession>A0A261FDQ6</accession>
<evidence type="ECO:0000313" key="3">
    <source>
        <dbReference type="Proteomes" id="UP000216444"/>
    </source>
</evidence>
<name>A0A261FDQ6_9BIFI</name>
<gene>
    <name evidence="2" type="ORF">BTIS_1658</name>
</gene>
<feature type="region of interest" description="Disordered" evidence="1">
    <location>
        <begin position="61"/>
        <end position="95"/>
    </location>
</feature>
<sequence length="95" mass="10355">MRDGATMSSLGRAMNVDRNTVKNRLKSGNLSLTTFFMITSEIDCDPLDVIADAMDAVNRRSCAGHQPADGRPGTNRTAAPHPSRKGTRHESRDAR</sequence>
<dbReference type="EMBL" id="MWWV01000012">
    <property type="protein sequence ID" value="OZG56996.1"/>
    <property type="molecule type" value="Genomic_DNA"/>
</dbReference>
<evidence type="ECO:0000256" key="1">
    <source>
        <dbReference type="SAM" id="MobiDB-lite"/>
    </source>
</evidence>
<keyword evidence="3" id="KW-1185">Reference proteome</keyword>
<comment type="caution">
    <text evidence="2">The sequence shown here is derived from an EMBL/GenBank/DDBJ whole genome shotgun (WGS) entry which is preliminary data.</text>
</comment>
<dbReference type="Proteomes" id="UP000216444">
    <property type="component" value="Unassembled WGS sequence"/>
</dbReference>
<reference evidence="2 3" key="1">
    <citation type="journal article" date="2017" name="BMC Genomics">
        <title>Comparative genomic and phylogenomic analyses of the Bifidobacteriaceae family.</title>
        <authorList>
            <person name="Lugli G.A."/>
            <person name="Milani C."/>
            <person name="Turroni F."/>
            <person name="Duranti S."/>
            <person name="Mancabelli L."/>
            <person name="Mangifesta M."/>
            <person name="Ferrario C."/>
            <person name="Modesto M."/>
            <person name="Mattarelli P."/>
            <person name="Jiri K."/>
            <person name="van Sinderen D."/>
            <person name="Ventura M."/>
        </authorList>
    </citation>
    <scope>NUCLEOTIDE SEQUENCE [LARGE SCALE GENOMIC DNA]</scope>
    <source>
        <strain evidence="2 3">DSM 100201</strain>
    </source>
</reference>